<dbReference type="EMBL" id="JBHTKA010000007">
    <property type="protein sequence ID" value="MFD1001095.1"/>
    <property type="molecule type" value="Genomic_DNA"/>
</dbReference>
<protein>
    <recommendedName>
        <fullName evidence="4">Rod shape-determining protein MreD</fullName>
    </recommendedName>
</protein>
<name>A0ABW3K4B8_9BACT</name>
<dbReference type="RefSeq" id="WP_377580545.1">
    <property type="nucleotide sequence ID" value="NZ_JBHTKA010000007.1"/>
</dbReference>
<keyword evidence="1" id="KW-1133">Transmembrane helix</keyword>
<organism evidence="2 3">
    <name type="scientific">Ohtaekwangia kribbensis</name>
    <dbReference type="NCBI Taxonomy" id="688913"/>
    <lineage>
        <taxon>Bacteria</taxon>
        <taxon>Pseudomonadati</taxon>
        <taxon>Bacteroidota</taxon>
        <taxon>Cytophagia</taxon>
        <taxon>Cytophagales</taxon>
        <taxon>Fulvivirgaceae</taxon>
        <taxon>Ohtaekwangia</taxon>
    </lineage>
</organism>
<reference evidence="3" key="1">
    <citation type="journal article" date="2019" name="Int. J. Syst. Evol. Microbiol.">
        <title>The Global Catalogue of Microorganisms (GCM) 10K type strain sequencing project: providing services to taxonomists for standard genome sequencing and annotation.</title>
        <authorList>
            <consortium name="The Broad Institute Genomics Platform"/>
            <consortium name="The Broad Institute Genome Sequencing Center for Infectious Disease"/>
            <person name="Wu L."/>
            <person name="Ma J."/>
        </authorList>
    </citation>
    <scope>NUCLEOTIDE SEQUENCE [LARGE SCALE GENOMIC DNA]</scope>
    <source>
        <strain evidence="3">CCUG 58938</strain>
    </source>
</reference>
<feature type="transmembrane region" description="Helical" evidence="1">
    <location>
        <begin position="7"/>
        <end position="27"/>
    </location>
</feature>
<feature type="transmembrane region" description="Helical" evidence="1">
    <location>
        <begin position="109"/>
        <end position="128"/>
    </location>
</feature>
<comment type="caution">
    <text evidence="2">The sequence shown here is derived from an EMBL/GenBank/DDBJ whole genome shotgun (WGS) entry which is preliminary data.</text>
</comment>
<sequence length="143" mass="16446">MNLSRTVIAWLPMPFIGIANGALRQFFLLDYFNNFRAHQLSTLSLIVFLSVYIAIVFKKLSITSSQGAWLTGLCWAMLTVLFELAMGRFFSHLTFTEMLAAYDLMSGNLWALVPLALFGIPVAFYRLLQRWSSQVINLRQYRH</sequence>
<keyword evidence="1" id="KW-0472">Membrane</keyword>
<evidence type="ECO:0000256" key="1">
    <source>
        <dbReference type="SAM" id="Phobius"/>
    </source>
</evidence>
<proteinExistence type="predicted"/>
<gene>
    <name evidence="2" type="ORF">ACFQ21_17340</name>
</gene>
<feature type="transmembrane region" description="Helical" evidence="1">
    <location>
        <begin position="39"/>
        <end position="57"/>
    </location>
</feature>
<evidence type="ECO:0000313" key="2">
    <source>
        <dbReference type="EMBL" id="MFD1001095.1"/>
    </source>
</evidence>
<evidence type="ECO:0008006" key="4">
    <source>
        <dbReference type="Google" id="ProtNLM"/>
    </source>
</evidence>
<feature type="transmembrane region" description="Helical" evidence="1">
    <location>
        <begin position="69"/>
        <end position="89"/>
    </location>
</feature>
<keyword evidence="1" id="KW-0812">Transmembrane</keyword>
<evidence type="ECO:0000313" key="3">
    <source>
        <dbReference type="Proteomes" id="UP001597112"/>
    </source>
</evidence>
<dbReference type="Proteomes" id="UP001597112">
    <property type="component" value="Unassembled WGS sequence"/>
</dbReference>
<keyword evidence="3" id="KW-1185">Reference proteome</keyword>
<accession>A0ABW3K4B8</accession>